<proteinExistence type="predicted"/>
<keyword evidence="2" id="KW-1185">Reference proteome</keyword>
<evidence type="ECO:0000313" key="1">
    <source>
        <dbReference type="EMBL" id="KAH3813771.1"/>
    </source>
</evidence>
<dbReference type="Proteomes" id="UP000828390">
    <property type="component" value="Unassembled WGS sequence"/>
</dbReference>
<organism evidence="1 2">
    <name type="scientific">Dreissena polymorpha</name>
    <name type="common">Zebra mussel</name>
    <name type="synonym">Mytilus polymorpha</name>
    <dbReference type="NCBI Taxonomy" id="45954"/>
    <lineage>
        <taxon>Eukaryota</taxon>
        <taxon>Metazoa</taxon>
        <taxon>Spiralia</taxon>
        <taxon>Lophotrochozoa</taxon>
        <taxon>Mollusca</taxon>
        <taxon>Bivalvia</taxon>
        <taxon>Autobranchia</taxon>
        <taxon>Heteroconchia</taxon>
        <taxon>Euheterodonta</taxon>
        <taxon>Imparidentia</taxon>
        <taxon>Neoheterodontei</taxon>
        <taxon>Myida</taxon>
        <taxon>Dreissenoidea</taxon>
        <taxon>Dreissenidae</taxon>
        <taxon>Dreissena</taxon>
    </lineage>
</organism>
<reference evidence="1" key="2">
    <citation type="submission" date="2020-11" db="EMBL/GenBank/DDBJ databases">
        <authorList>
            <person name="McCartney M.A."/>
            <person name="Auch B."/>
            <person name="Kono T."/>
            <person name="Mallez S."/>
            <person name="Becker A."/>
            <person name="Gohl D.M."/>
            <person name="Silverstein K.A.T."/>
            <person name="Koren S."/>
            <person name="Bechman K.B."/>
            <person name="Herman A."/>
            <person name="Abrahante J.E."/>
            <person name="Garbe J."/>
        </authorList>
    </citation>
    <scope>NUCLEOTIDE SEQUENCE</scope>
    <source>
        <strain evidence="1">Duluth1</strain>
        <tissue evidence="1">Whole animal</tissue>
    </source>
</reference>
<dbReference type="EMBL" id="JAIWYP010000006">
    <property type="protein sequence ID" value="KAH3813771.1"/>
    <property type="molecule type" value="Genomic_DNA"/>
</dbReference>
<reference evidence="1" key="1">
    <citation type="journal article" date="2019" name="bioRxiv">
        <title>The Genome of the Zebra Mussel, Dreissena polymorpha: A Resource for Invasive Species Research.</title>
        <authorList>
            <person name="McCartney M.A."/>
            <person name="Auch B."/>
            <person name="Kono T."/>
            <person name="Mallez S."/>
            <person name="Zhang Y."/>
            <person name="Obille A."/>
            <person name="Becker A."/>
            <person name="Abrahante J.E."/>
            <person name="Garbe J."/>
            <person name="Badalamenti J.P."/>
            <person name="Herman A."/>
            <person name="Mangelson H."/>
            <person name="Liachko I."/>
            <person name="Sullivan S."/>
            <person name="Sone E.D."/>
            <person name="Koren S."/>
            <person name="Silverstein K.A.T."/>
            <person name="Beckman K.B."/>
            <person name="Gohl D.M."/>
        </authorList>
    </citation>
    <scope>NUCLEOTIDE SEQUENCE</scope>
    <source>
        <strain evidence="1">Duluth1</strain>
        <tissue evidence="1">Whole animal</tissue>
    </source>
</reference>
<gene>
    <name evidence="1" type="ORF">DPMN_142239</name>
</gene>
<name>A0A9D4JIG6_DREPO</name>
<accession>A0A9D4JIG6</accession>
<evidence type="ECO:0000313" key="2">
    <source>
        <dbReference type="Proteomes" id="UP000828390"/>
    </source>
</evidence>
<comment type="caution">
    <text evidence="1">The sequence shown here is derived from an EMBL/GenBank/DDBJ whole genome shotgun (WGS) entry which is preliminary data.</text>
</comment>
<sequence>MEQKWQKIKVAVTSIYQEVLSSKSYTHKRCISTETLKQVVKDEISVNNSKT</sequence>
<dbReference type="AlphaFoldDB" id="A0A9D4JIG6"/>
<protein>
    <submittedName>
        <fullName evidence="1">Uncharacterized protein</fullName>
    </submittedName>
</protein>